<dbReference type="SUPFAM" id="SSF51905">
    <property type="entry name" value="FAD/NAD(P)-binding domain"/>
    <property type="match status" value="1"/>
</dbReference>
<name>A0A099D7M1_9ACTN</name>
<dbReference type="EMBL" id="CP022752">
    <property type="protein sequence ID" value="ASU78313.1"/>
    <property type="molecule type" value="Genomic_DNA"/>
</dbReference>
<dbReference type="KEGG" id="aey:CDG81_08445"/>
<dbReference type="eggNOG" id="COG0665">
    <property type="taxonomic scope" value="Bacteria"/>
</dbReference>
<dbReference type="Proteomes" id="UP000029737">
    <property type="component" value="Unassembled WGS sequence"/>
</dbReference>
<feature type="domain" description="Aminomethyltransferase C-terminal" evidence="4">
    <location>
        <begin position="741"/>
        <end position="822"/>
    </location>
</feature>
<reference evidence="7 8" key="1">
    <citation type="journal article" date="2014" name="PLoS ONE">
        <title>Identification and Characterization of a New Erythromycin Biosynthetic Gene Cluster in Actinopolyspora erythraea YIM90600, a Novel Erythronolide-Producing Halophilic Actinomycete Isolated from Salt Field.</title>
        <authorList>
            <person name="Chen D."/>
            <person name="Feng J."/>
            <person name="Huang L."/>
            <person name="Zhang Q."/>
            <person name="Wu J."/>
            <person name="Zhu X."/>
            <person name="Duan Y."/>
            <person name="Xu Z."/>
        </authorList>
    </citation>
    <scope>NUCLEOTIDE SEQUENCE [LARGE SCALE GENOMIC DNA]</scope>
    <source>
        <strain evidence="7 8">YIM90600</strain>
    </source>
</reference>
<evidence type="ECO:0000313" key="6">
    <source>
        <dbReference type="EMBL" id="ASU78313.1"/>
    </source>
</evidence>
<dbReference type="InterPro" id="IPR029043">
    <property type="entry name" value="GcvT/YgfZ_C"/>
</dbReference>
<dbReference type="RefSeq" id="WP_043571891.1">
    <property type="nucleotide sequence ID" value="NZ_CP022752.1"/>
</dbReference>
<dbReference type="SUPFAM" id="SSF101790">
    <property type="entry name" value="Aminomethyltransferase beta-barrel domain"/>
    <property type="match status" value="1"/>
</dbReference>
<protein>
    <submittedName>
        <fullName evidence="6">Sarcosine dehydrogenase</fullName>
    </submittedName>
</protein>
<dbReference type="InterPro" id="IPR036188">
    <property type="entry name" value="FAD/NAD-bd_sf"/>
</dbReference>
<organism evidence="6 9">
    <name type="scientific">Actinopolyspora erythraea</name>
    <dbReference type="NCBI Taxonomy" id="414996"/>
    <lineage>
        <taxon>Bacteria</taxon>
        <taxon>Bacillati</taxon>
        <taxon>Actinomycetota</taxon>
        <taxon>Actinomycetes</taxon>
        <taxon>Actinopolysporales</taxon>
        <taxon>Actinopolysporaceae</taxon>
        <taxon>Actinopolyspora</taxon>
    </lineage>
</organism>
<dbReference type="InterPro" id="IPR028896">
    <property type="entry name" value="GcvT/YgfZ/DmdA"/>
</dbReference>
<dbReference type="HOGENOM" id="CLU_007884_11_2_11"/>
<keyword evidence="8" id="KW-1185">Reference proteome</keyword>
<reference evidence="6 9" key="2">
    <citation type="submission" date="2017-08" db="EMBL/GenBank/DDBJ databases">
        <title>The complete genome sequence of moderately halophilic actinomycete Actinopolyspora erythraea YIM 90600, the producer of novel erythromycin, novel actinopolysporins A-C and tubercidin.</title>
        <authorList>
            <person name="Yin M."/>
            <person name="Tang S."/>
        </authorList>
    </citation>
    <scope>NUCLEOTIDE SEQUENCE [LARGE SCALE GENOMIC DNA]</scope>
    <source>
        <strain evidence="6 9">YIM 90600</strain>
    </source>
</reference>
<dbReference type="PANTHER" id="PTHR43757">
    <property type="entry name" value="AMINOMETHYLTRANSFERASE"/>
    <property type="match status" value="1"/>
</dbReference>
<dbReference type="InterPro" id="IPR006222">
    <property type="entry name" value="GCVT_N"/>
</dbReference>
<dbReference type="InterPro" id="IPR027266">
    <property type="entry name" value="TrmE/GcvT-like"/>
</dbReference>
<proteinExistence type="inferred from homology"/>
<evidence type="ECO:0000259" key="4">
    <source>
        <dbReference type="Pfam" id="PF08669"/>
    </source>
</evidence>
<dbReference type="Gene3D" id="3.30.70.1400">
    <property type="entry name" value="Aminomethyltransferase beta-barrel domains"/>
    <property type="match status" value="1"/>
</dbReference>
<dbReference type="Pfam" id="PF08669">
    <property type="entry name" value="GCV_T_C"/>
    <property type="match status" value="1"/>
</dbReference>
<dbReference type="SUPFAM" id="SSF54373">
    <property type="entry name" value="FAD-linked reductases, C-terminal domain"/>
    <property type="match status" value="1"/>
</dbReference>
<dbReference type="Gene3D" id="2.40.30.110">
    <property type="entry name" value="Aminomethyltransferase beta-barrel domains"/>
    <property type="match status" value="1"/>
</dbReference>
<feature type="domain" description="FAD dependent oxidoreductase" evidence="2">
    <location>
        <begin position="10"/>
        <end position="385"/>
    </location>
</feature>
<evidence type="ECO:0000256" key="1">
    <source>
        <dbReference type="ARBA" id="ARBA00008609"/>
    </source>
</evidence>
<dbReference type="eggNOG" id="COG0404">
    <property type="taxonomic scope" value="Bacteria"/>
</dbReference>
<evidence type="ECO:0000313" key="8">
    <source>
        <dbReference type="Proteomes" id="UP000029737"/>
    </source>
</evidence>
<dbReference type="InterPro" id="IPR006076">
    <property type="entry name" value="FAD-dep_OxRdtase"/>
</dbReference>
<feature type="domain" description="FAD dependent oxidoreductase central" evidence="5">
    <location>
        <begin position="388"/>
        <end position="443"/>
    </location>
</feature>
<evidence type="ECO:0000313" key="9">
    <source>
        <dbReference type="Proteomes" id="UP000215043"/>
    </source>
</evidence>
<comment type="similarity">
    <text evidence="1">Belongs to the GcvT family.</text>
</comment>
<dbReference type="OrthoDB" id="2055370at2"/>
<dbReference type="EMBL" id="JPMV01000014">
    <property type="protein sequence ID" value="KGI81994.1"/>
    <property type="molecule type" value="Genomic_DNA"/>
</dbReference>
<dbReference type="AlphaFoldDB" id="A0A099D7M1"/>
<evidence type="ECO:0000259" key="5">
    <source>
        <dbReference type="Pfam" id="PF16350"/>
    </source>
</evidence>
<accession>A0A099D7M1</accession>
<dbReference type="Pfam" id="PF01266">
    <property type="entry name" value="DAO"/>
    <property type="match status" value="1"/>
</dbReference>
<gene>
    <name evidence="6" type="ORF">CDG81_08445</name>
    <name evidence="7" type="ORF">IL38_08240</name>
</gene>
<dbReference type="SUPFAM" id="SSF103025">
    <property type="entry name" value="Folate-binding domain"/>
    <property type="match status" value="1"/>
</dbReference>
<dbReference type="Proteomes" id="UP000215043">
    <property type="component" value="Chromosome"/>
</dbReference>
<dbReference type="InterPro" id="IPR013977">
    <property type="entry name" value="GcvT_C"/>
</dbReference>
<dbReference type="Gene3D" id="3.30.9.10">
    <property type="entry name" value="D-Amino Acid Oxidase, subunit A, domain 2"/>
    <property type="match status" value="1"/>
</dbReference>
<feature type="domain" description="GCVT N-terminal" evidence="3">
    <location>
        <begin position="446"/>
        <end position="722"/>
    </location>
</feature>
<evidence type="ECO:0000313" key="7">
    <source>
        <dbReference type="EMBL" id="KGI81994.1"/>
    </source>
</evidence>
<dbReference type="Pfam" id="PF01571">
    <property type="entry name" value="GCV_T"/>
    <property type="match status" value="1"/>
</dbReference>
<dbReference type="PANTHER" id="PTHR43757:SF2">
    <property type="entry name" value="AMINOMETHYLTRANSFERASE, MITOCHONDRIAL"/>
    <property type="match status" value="1"/>
</dbReference>
<dbReference type="Pfam" id="PF16350">
    <property type="entry name" value="FAO_M"/>
    <property type="match status" value="1"/>
</dbReference>
<dbReference type="InterPro" id="IPR032503">
    <property type="entry name" value="FAO_M"/>
</dbReference>
<sequence>MASMLDSSARIVIIGAGIVGCSTAYHLAQRGVTDVLVVEQGPLFATGGSSSHAPGLVFQTSGSQTMTQLARYTVERFSAASVDGRPCFHQVGGIEVATSQARWDELHRKHGLATAWGLSGSLLTPEEVRERIPQLDPDRIYGGFHVPTDGIAKPVRAAESMAREAQRLGVRFAEHTEVTGFDVADGRINAVQTDRGTVTAERVLCCAGIWGPRIGEMVGVSIPVQPVAHQYAVTEPVDGLVAEAEEVEQPILRQQDSSLYFRQIHDRYGIGSYQHRVIPVTCDELAPTKAPGDGVEAPPEGGGWKGMSSVHPFTPEDFAKPFDEARELIPALRHTEVAEGMNGIFLFTADGAPVLGPTREVDNFWVAEAVWITHSAGVGLAMAEWMTDGVPSIDLRSADVRRFENFAHSDSYVAERSAQTFREVYDIIHPQQPPEHPRPLRTSPFYPRQLELDGFFLEASGWERPHWFDANASLVDDREIATPGPWASRYWSPIIAAEHQVTRERVAMYDMTSLCRAEVSGPGALELLQRLTTNQLDRAPGYVTYTLMLDPTGGIRSDITVARLSENTFQVGCNGQRDIAWMRDHADESTAVRDITGGTCCIGLWGPYARAVLQSLTETDVSHEQFRFFRAKQLFVREVPVTALRLSYVGELGWELYTTADFGLRLWDLLAGAGAEYGVIAGGRGAFSNLRLEKGYRAWGGDMWSVHTPDEAGLAFAVKPDKGQFVGRDALLRRREQPVRRKLCCLSVDDGTVVMGSEPVFAGPRDRRACGFTTSTGYGHSIGLSLAYAWLPSELSEAGTSVEVAYFGQRHPATVMSDPVFDPEMKRMRC</sequence>
<dbReference type="Gene3D" id="3.30.1360.120">
    <property type="entry name" value="Probable tRNA modification gtpase trme, domain 1"/>
    <property type="match status" value="1"/>
</dbReference>
<dbReference type="Gene3D" id="3.50.50.60">
    <property type="entry name" value="FAD/NAD(P)-binding domain"/>
    <property type="match status" value="1"/>
</dbReference>
<evidence type="ECO:0000259" key="2">
    <source>
        <dbReference type="Pfam" id="PF01266"/>
    </source>
</evidence>
<evidence type="ECO:0000259" key="3">
    <source>
        <dbReference type="Pfam" id="PF01571"/>
    </source>
</evidence>